<evidence type="ECO:0008006" key="3">
    <source>
        <dbReference type="Google" id="ProtNLM"/>
    </source>
</evidence>
<proteinExistence type="predicted"/>
<reference evidence="2" key="1">
    <citation type="submission" date="2017-09" db="EMBL/GenBank/DDBJ databases">
        <title>Depth-based differentiation of microbial function through sediment-hosted aquifers and enrichment of novel symbionts in the deep terrestrial subsurface.</title>
        <authorList>
            <person name="Probst A.J."/>
            <person name="Ladd B."/>
            <person name="Jarett J.K."/>
            <person name="Geller-Mcgrath D.E."/>
            <person name="Sieber C.M.K."/>
            <person name="Emerson J.B."/>
            <person name="Anantharaman K."/>
            <person name="Thomas B.C."/>
            <person name="Malmstrom R."/>
            <person name="Stieglmeier M."/>
            <person name="Klingl A."/>
            <person name="Woyke T."/>
            <person name="Ryan C.M."/>
            <person name="Banfield J.F."/>
        </authorList>
    </citation>
    <scope>NUCLEOTIDE SEQUENCE [LARGE SCALE GENOMIC DNA]</scope>
</reference>
<sequence length="221" mass="26132">MDKQKILTKKQTLFLELFSKNLELVNQFYLTGGTALAEYYIPYRYSEDLDFFSEDEVDIQSITIFFKSIQSKLGYKSMDINTSYNRNLFFLDFANSSLKAEFTYFPFPQVEASQKHEGIKVNSILDIAVDKLFTIYQKPRSRDFMDLYMIQQKYKFTLDNLLKKARIKFDWNVDPIKLGSQFLLVTELKDYPKLIKPLKKKGWQDYFISKAKELGKKILSI</sequence>
<dbReference type="Pfam" id="PF08843">
    <property type="entry name" value="AbiEii"/>
    <property type="match status" value="1"/>
</dbReference>
<name>A0A2M6YQN4_9BACT</name>
<evidence type="ECO:0000313" key="1">
    <source>
        <dbReference type="EMBL" id="PIU33640.1"/>
    </source>
</evidence>
<evidence type="ECO:0000313" key="2">
    <source>
        <dbReference type="Proteomes" id="UP000229502"/>
    </source>
</evidence>
<organism evidence="1 2">
    <name type="scientific">Candidatus Shapirobacteria bacterium CG07_land_8_20_14_0_80_39_18</name>
    <dbReference type="NCBI Taxonomy" id="1974882"/>
    <lineage>
        <taxon>Bacteria</taxon>
        <taxon>Candidatus Shapironibacteriota</taxon>
    </lineage>
</organism>
<comment type="caution">
    <text evidence="1">The sequence shown here is derived from an EMBL/GenBank/DDBJ whole genome shotgun (WGS) entry which is preliminary data.</text>
</comment>
<dbReference type="EMBL" id="PEWZ01000135">
    <property type="protein sequence ID" value="PIU33640.1"/>
    <property type="molecule type" value="Genomic_DNA"/>
</dbReference>
<dbReference type="AlphaFoldDB" id="A0A2M6YQN4"/>
<accession>A0A2M6YQN4</accession>
<protein>
    <recommendedName>
        <fullName evidence="3">Nucleotidyl transferase AbiEii/AbiGii toxin family protein</fullName>
    </recommendedName>
</protein>
<dbReference type="Proteomes" id="UP000229502">
    <property type="component" value="Unassembled WGS sequence"/>
</dbReference>
<gene>
    <name evidence="1" type="ORF">COT03_02815</name>
</gene>
<dbReference type="InterPro" id="IPR014942">
    <property type="entry name" value="AbiEii"/>
</dbReference>
<dbReference type="Gene3D" id="3.10.450.620">
    <property type="entry name" value="JHP933, nucleotidyltransferase-like core domain"/>
    <property type="match status" value="1"/>
</dbReference>